<dbReference type="InterPro" id="IPR036390">
    <property type="entry name" value="WH_DNA-bd_sf"/>
</dbReference>
<dbReference type="RefSeq" id="WP_021281945.1">
    <property type="nucleotide sequence ID" value="NZ_JAGGLL010000056.1"/>
</dbReference>
<evidence type="ECO:0000256" key="1">
    <source>
        <dbReference type="ARBA" id="ARBA00009437"/>
    </source>
</evidence>
<sequence length="301" mass="34964">MNIQHLKYLIYTAELGSINKAAQKLFLPQSTLSNVIKNIEEEFQYPLFKRTNKGIFLTDKGEKFISSAKIIYSEYEKMHTISKVSTVNDSLSISIFPSSFFSHCYFSFVRSNPCTNGCDTLIESVFTECMSDLIHYKSRIAVFYMTSNQRQRFNTIAEKYNIEMVLLKDKVKIMIMMSAFHELASCNEIDISELAKYKLVTYKNIDNRDFLDVCCIENQSNILYVNSRASFNDAISSGEYIAPSINIHPSMNSALNCVCKPLKNYHDMSEIYLLSLKNYNLNKREELFVEYLKMQLEDYYD</sequence>
<keyword evidence="7" id="KW-1185">Reference proteome</keyword>
<keyword evidence="3 6" id="KW-0238">DNA-binding</keyword>
<dbReference type="PANTHER" id="PTHR30346:SF0">
    <property type="entry name" value="HCA OPERON TRANSCRIPTIONAL ACTIVATOR HCAR"/>
    <property type="match status" value="1"/>
</dbReference>
<gene>
    <name evidence="6" type="ORF">J2Z44_004116</name>
</gene>
<organism evidence="6 7">
    <name type="scientific">Clostridium punense</name>
    <dbReference type="NCBI Taxonomy" id="1054297"/>
    <lineage>
        <taxon>Bacteria</taxon>
        <taxon>Bacillati</taxon>
        <taxon>Bacillota</taxon>
        <taxon>Clostridia</taxon>
        <taxon>Eubacteriales</taxon>
        <taxon>Clostridiaceae</taxon>
        <taxon>Clostridium</taxon>
    </lineage>
</organism>
<keyword evidence="2" id="KW-0805">Transcription regulation</keyword>
<name>A0ABS4K8Z2_9CLOT</name>
<dbReference type="GO" id="GO:0003677">
    <property type="term" value="F:DNA binding"/>
    <property type="evidence" value="ECO:0007669"/>
    <property type="project" value="UniProtKB-KW"/>
</dbReference>
<comment type="caution">
    <text evidence="6">The sequence shown here is derived from an EMBL/GenBank/DDBJ whole genome shotgun (WGS) entry which is preliminary data.</text>
</comment>
<evidence type="ECO:0000256" key="4">
    <source>
        <dbReference type="ARBA" id="ARBA00023163"/>
    </source>
</evidence>
<feature type="domain" description="HTH lysR-type" evidence="5">
    <location>
        <begin position="1"/>
        <end position="58"/>
    </location>
</feature>
<dbReference type="InterPro" id="IPR036388">
    <property type="entry name" value="WH-like_DNA-bd_sf"/>
</dbReference>
<dbReference type="Pfam" id="PF00126">
    <property type="entry name" value="HTH_1"/>
    <property type="match status" value="1"/>
</dbReference>
<evidence type="ECO:0000313" key="7">
    <source>
        <dbReference type="Proteomes" id="UP001519308"/>
    </source>
</evidence>
<evidence type="ECO:0000256" key="2">
    <source>
        <dbReference type="ARBA" id="ARBA00023015"/>
    </source>
</evidence>
<evidence type="ECO:0000313" key="6">
    <source>
        <dbReference type="EMBL" id="MBP2024258.1"/>
    </source>
</evidence>
<reference evidence="6 7" key="1">
    <citation type="submission" date="2021-03" db="EMBL/GenBank/DDBJ databases">
        <title>Genomic Encyclopedia of Type Strains, Phase IV (KMG-IV): sequencing the most valuable type-strain genomes for metagenomic binning, comparative biology and taxonomic classification.</title>
        <authorList>
            <person name="Goeker M."/>
        </authorList>
    </citation>
    <scope>NUCLEOTIDE SEQUENCE [LARGE SCALE GENOMIC DNA]</scope>
    <source>
        <strain evidence="6 7">DSM 28650</strain>
    </source>
</reference>
<dbReference type="Gene3D" id="1.10.10.10">
    <property type="entry name" value="Winged helix-like DNA-binding domain superfamily/Winged helix DNA-binding domain"/>
    <property type="match status" value="1"/>
</dbReference>
<comment type="similarity">
    <text evidence="1">Belongs to the LysR transcriptional regulatory family.</text>
</comment>
<dbReference type="PROSITE" id="PS50931">
    <property type="entry name" value="HTH_LYSR"/>
    <property type="match status" value="1"/>
</dbReference>
<dbReference type="PANTHER" id="PTHR30346">
    <property type="entry name" value="TRANSCRIPTIONAL DUAL REGULATOR HCAR-RELATED"/>
    <property type="match status" value="1"/>
</dbReference>
<evidence type="ECO:0000259" key="5">
    <source>
        <dbReference type="PROSITE" id="PS50931"/>
    </source>
</evidence>
<evidence type="ECO:0000256" key="3">
    <source>
        <dbReference type="ARBA" id="ARBA00023125"/>
    </source>
</evidence>
<keyword evidence="4" id="KW-0804">Transcription</keyword>
<dbReference type="SUPFAM" id="SSF46785">
    <property type="entry name" value="Winged helix' DNA-binding domain"/>
    <property type="match status" value="1"/>
</dbReference>
<protein>
    <submittedName>
        <fullName evidence="6">DNA-binding transcriptional LysR family regulator</fullName>
    </submittedName>
</protein>
<proteinExistence type="inferred from homology"/>
<dbReference type="InterPro" id="IPR000847">
    <property type="entry name" value="LysR_HTH_N"/>
</dbReference>
<accession>A0ABS4K8Z2</accession>
<dbReference type="Proteomes" id="UP001519308">
    <property type="component" value="Unassembled WGS sequence"/>
</dbReference>
<dbReference type="EMBL" id="JAGGLL010000056">
    <property type="protein sequence ID" value="MBP2024258.1"/>
    <property type="molecule type" value="Genomic_DNA"/>
</dbReference>